<dbReference type="Gene3D" id="1.20.1050.10">
    <property type="match status" value="1"/>
</dbReference>
<dbReference type="SFLD" id="SFLDG01151">
    <property type="entry name" value="Main.2:_Nu-like"/>
    <property type="match status" value="1"/>
</dbReference>
<evidence type="ECO:0000313" key="5">
    <source>
        <dbReference type="EMBL" id="EGG23853.1"/>
    </source>
</evidence>
<accession>F4PJS9</accession>
<dbReference type="EMBL" id="GL883007">
    <property type="protein sequence ID" value="EGG23853.1"/>
    <property type="molecule type" value="Genomic_DNA"/>
</dbReference>
<dbReference type="SUPFAM" id="SSF52833">
    <property type="entry name" value="Thioredoxin-like"/>
    <property type="match status" value="1"/>
</dbReference>
<evidence type="ECO:0008006" key="7">
    <source>
        <dbReference type="Google" id="ProtNLM"/>
    </source>
</evidence>
<dbReference type="PANTHER" id="PTHR44051:SF8">
    <property type="entry name" value="GLUTATHIONE S-TRANSFERASE GSTA"/>
    <property type="match status" value="1"/>
</dbReference>
<dbReference type="OMA" id="IATFGWT"/>
<feature type="domain" description="GST C-terminal" evidence="4">
    <location>
        <begin position="105"/>
        <end position="234"/>
    </location>
</feature>
<protein>
    <recommendedName>
        <fullName evidence="7">Glutathione S-transferase</fullName>
    </recommendedName>
</protein>
<dbReference type="STRING" id="1054147.F4PJS9"/>
<evidence type="ECO:0000256" key="1">
    <source>
        <dbReference type="ARBA" id="ARBA00007409"/>
    </source>
</evidence>
<dbReference type="GeneID" id="14876426"/>
<evidence type="ECO:0000256" key="2">
    <source>
        <dbReference type="RuleBase" id="RU003494"/>
    </source>
</evidence>
<dbReference type="InterPro" id="IPR036249">
    <property type="entry name" value="Thioredoxin-like_sf"/>
</dbReference>
<sequence length="247" mass="28518">MSNNITNLKNIKLYSTNSPNVAKVYIFLSHLQLPFEVIPISFRKGEQYSDEFIAINPNSKIPVIIDTNRIGEDGKPVKVWESGNILIYLAKNYGKGLYLPNEETNPTSHYEVLNFLFLQMASVGPTLGQLYHYTFYAQEKVEYAINRHATEARRLLSVLNRQLSTRSFVAGDELSVADFAIFPWTRLIQYFAPHIVASDYPFLVEYNQRLEQFESTKAFKLYDESFKGSNQKPLNDDERKVLFGRDH</sequence>
<dbReference type="AlphaFoldDB" id="F4PJS9"/>
<name>F4PJS9_CACFS</name>
<dbReference type="PROSITE" id="PS50404">
    <property type="entry name" value="GST_NTER"/>
    <property type="match status" value="1"/>
</dbReference>
<dbReference type="PANTHER" id="PTHR44051">
    <property type="entry name" value="GLUTATHIONE S-TRANSFERASE-RELATED"/>
    <property type="match status" value="1"/>
</dbReference>
<dbReference type="InterPro" id="IPR004046">
    <property type="entry name" value="GST_C"/>
</dbReference>
<dbReference type="RefSeq" id="XP_004361704.1">
    <property type="nucleotide sequence ID" value="XM_004361647.1"/>
</dbReference>
<dbReference type="PROSITE" id="PS50405">
    <property type="entry name" value="GST_CTER"/>
    <property type="match status" value="1"/>
</dbReference>
<dbReference type="Gene3D" id="3.40.30.10">
    <property type="entry name" value="Glutaredoxin"/>
    <property type="match status" value="1"/>
</dbReference>
<evidence type="ECO:0000259" key="4">
    <source>
        <dbReference type="PROSITE" id="PS50405"/>
    </source>
</evidence>
<dbReference type="SFLD" id="SFLDS00019">
    <property type="entry name" value="Glutathione_Transferase_(cytos"/>
    <property type="match status" value="1"/>
</dbReference>
<dbReference type="Pfam" id="PF00043">
    <property type="entry name" value="GST_C"/>
    <property type="match status" value="1"/>
</dbReference>
<dbReference type="CDD" id="cd03048">
    <property type="entry name" value="GST_N_Ure2p_like"/>
    <property type="match status" value="1"/>
</dbReference>
<dbReference type="InterPro" id="IPR036282">
    <property type="entry name" value="Glutathione-S-Trfase_C_sf"/>
</dbReference>
<evidence type="ECO:0000259" key="3">
    <source>
        <dbReference type="PROSITE" id="PS50404"/>
    </source>
</evidence>
<gene>
    <name evidence="5" type="ORF">DFA_05989</name>
</gene>
<organism evidence="5 6">
    <name type="scientific">Cavenderia fasciculata</name>
    <name type="common">Slime mold</name>
    <name type="synonym">Dictyostelium fasciculatum</name>
    <dbReference type="NCBI Taxonomy" id="261658"/>
    <lineage>
        <taxon>Eukaryota</taxon>
        <taxon>Amoebozoa</taxon>
        <taxon>Evosea</taxon>
        <taxon>Eumycetozoa</taxon>
        <taxon>Dictyostelia</taxon>
        <taxon>Acytosteliales</taxon>
        <taxon>Cavenderiaceae</taxon>
        <taxon>Cavenderia</taxon>
    </lineage>
</organism>
<dbReference type="Pfam" id="PF02798">
    <property type="entry name" value="GST_N"/>
    <property type="match status" value="1"/>
</dbReference>
<dbReference type="InterPro" id="IPR004045">
    <property type="entry name" value="Glutathione_S-Trfase_N"/>
</dbReference>
<proteinExistence type="inferred from homology"/>
<comment type="similarity">
    <text evidence="1 2">Belongs to the GST superfamily.</text>
</comment>
<keyword evidence="6" id="KW-1185">Reference proteome</keyword>
<dbReference type="InterPro" id="IPR010987">
    <property type="entry name" value="Glutathione-S-Trfase_C-like"/>
</dbReference>
<dbReference type="InterPro" id="IPR040079">
    <property type="entry name" value="Glutathione_S-Trfase"/>
</dbReference>
<dbReference type="Proteomes" id="UP000007797">
    <property type="component" value="Unassembled WGS sequence"/>
</dbReference>
<dbReference type="SFLD" id="SFLDG00358">
    <property type="entry name" value="Main_(cytGST)"/>
    <property type="match status" value="1"/>
</dbReference>
<evidence type="ECO:0000313" key="6">
    <source>
        <dbReference type="Proteomes" id="UP000007797"/>
    </source>
</evidence>
<reference evidence="6" key="1">
    <citation type="journal article" date="2011" name="Genome Res.">
        <title>Phylogeny-wide analysis of social amoeba genomes highlights ancient origins for complex intercellular communication.</title>
        <authorList>
            <person name="Heidel A.J."/>
            <person name="Lawal H.M."/>
            <person name="Felder M."/>
            <person name="Schilde C."/>
            <person name="Helps N.R."/>
            <person name="Tunggal B."/>
            <person name="Rivero F."/>
            <person name="John U."/>
            <person name="Schleicher M."/>
            <person name="Eichinger L."/>
            <person name="Platzer M."/>
            <person name="Noegel A.A."/>
            <person name="Schaap P."/>
            <person name="Gloeckner G."/>
        </authorList>
    </citation>
    <scope>NUCLEOTIDE SEQUENCE [LARGE SCALE GENOMIC DNA]</scope>
    <source>
        <strain evidence="6">SH3</strain>
    </source>
</reference>
<feature type="domain" description="GST N-terminal" evidence="3">
    <location>
        <begin position="8"/>
        <end position="97"/>
    </location>
</feature>
<dbReference type="SUPFAM" id="SSF47616">
    <property type="entry name" value="GST C-terminal domain-like"/>
    <property type="match status" value="1"/>
</dbReference>
<dbReference type="KEGG" id="dfa:DFA_05989"/>
<dbReference type="OrthoDB" id="15789at2759"/>